<dbReference type="PANTHER" id="PTHR47345:SF1">
    <property type="entry name" value="CUT9-INTERACTING PROTEIN SCN1"/>
    <property type="match status" value="1"/>
</dbReference>
<dbReference type="InterPro" id="IPR001130">
    <property type="entry name" value="TatD-like"/>
</dbReference>
<dbReference type="AlphaFoldDB" id="A0A9K3LAD3"/>
<feature type="region of interest" description="Disordered" evidence="1">
    <location>
        <begin position="1"/>
        <end position="31"/>
    </location>
</feature>
<evidence type="ECO:0000313" key="2">
    <source>
        <dbReference type="EMBL" id="KAG7357843.1"/>
    </source>
</evidence>
<sequence length="377" mass="41524">MKLPSSSAAASSTSLPQLSPPPSSPPSSLLLPFDAHNHVQLGPTPVIINELGQSLCGMAVMSTHPRDFHPVLDLAAEASSSSSSSLEDTFRVVPCLGIHPWFLHELLDDQWEMVETTTTTTTTTTTNTATTNQNNSNNNNYHGDDDDDDDHGDDDDVDLTTTKRPRWVVAMETLLLQHPNAVVGEIGLDKFHFDPVTKDLTSSMERQIDAFRYQLQLAAQHRRPVSIHCVRAMGPVIDTIQEVYLTNNHKLPPKLYFHAFGGKAATATQIIKTLEKLFQKNINNNSKNKNKNSANNNIYFGFAPVINNLESAKTYEVIRAVGLDRLVLETDHEDVQYVPSSLAIGVSNIADTLGVIPQQLICTTNANVRDLYSNTNL</sequence>
<feature type="region of interest" description="Disordered" evidence="1">
    <location>
        <begin position="118"/>
        <end position="158"/>
    </location>
</feature>
<accession>A0A9K3LAD3</accession>
<dbReference type="EMBL" id="JAGRRH010000014">
    <property type="protein sequence ID" value="KAG7357843.1"/>
    <property type="molecule type" value="Genomic_DNA"/>
</dbReference>
<evidence type="ECO:0000313" key="3">
    <source>
        <dbReference type="Proteomes" id="UP000693970"/>
    </source>
</evidence>
<keyword evidence="2" id="KW-0378">Hydrolase</keyword>
<feature type="compositionally biased region" description="Acidic residues" evidence="1">
    <location>
        <begin position="144"/>
        <end position="158"/>
    </location>
</feature>
<organism evidence="2 3">
    <name type="scientific">Nitzschia inconspicua</name>
    <dbReference type="NCBI Taxonomy" id="303405"/>
    <lineage>
        <taxon>Eukaryota</taxon>
        <taxon>Sar</taxon>
        <taxon>Stramenopiles</taxon>
        <taxon>Ochrophyta</taxon>
        <taxon>Bacillariophyta</taxon>
        <taxon>Bacillariophyceae</taxon>
        <taxon>Bacillariophycidae</taxon>
        <taxon>Bacillariales</taxon>
        <taxon>Bacillariaceae</taxon>
        <taxon>Nitzschia</taxon>
    </lineage>
</organism>
<feature type="compositionally biased region" description="Low complexity" evidence="1">
    <location>
        <begin position="1"/>
        <end position="17"/>
    </location>
</feature>
<dbReference type="PANTHER" id="PTHR47345">
    <property type="entry name" value="CUT9-INTERACTING PROTEIN SCN1"/>
    <property type="match status" value="1"/>
</dbReference>
<proteinExistence type="predicted"/>
<dbReference type="Pfam" id="PF01026">
    <property type="entry name" value="TatD_DNase"/>
    <property type="match status" value="1"/>
</dbReference>
<dbReference type="InterPro" id="IPR053044">
    <property type="entry name" value="Metallo-hydrolase/TatD-type"/>
</dbReference>
<dbReference type="OrthoDB" id="6079689at2759"/>
<reference evidence="2" key="2">
    <citation type="submission" date="2021-04" db="EMBL/GenBank/DDBJ databases">
        <authorList>
            <person name="Podell S."/>
        </authorList>
    </citation>
    <scope>NUCLEOTIDE SEQUENCE</scope>
    <source>
        <strain evidence="2">Hildebrandi</strain>
    </source>
</reference>
<evidence type="ECO:0000256" key="1">
    <source>
        <dbReference type="SAM" id="MobiDB-lite"/>
    </source>
</evidence>
<name>A0A9K3LAD3_9STRA</name>
<feature type="compositionally biased region" description="Low complexity" evidence="1">
    <location>
        <begin position="118"/>
        <end position="141"/>
    </location>
</feature>
<comment type="caution">
    <text evidence="2">The sequence shown here is derived from an EMBL/GenBank/DDBJ whole genome shotgun (WGS) entry which is preliminary data.</text>
</comment>
<dbReference type="Proteomes" id="UP000693970">
    <property type="component" value="Unassembled WGS sequence"/>
</dbReference>
<gene>
    <name evidence="2" type="ORF">IV203_014430</name>
</gene>
<dbReference type="GO" id="GO:0016788">
    <property type="term" value="F:hydrolase activity, acting on ester bonds"/>
    <property type="evidence" value="ECO:0007669"/>
    <property type="project" value="InterPro"/>
</dbReference>
<protein>
    <submittedName>
        <fullName evidence="2">TatD family hydrolase</fullName>
    </submittedName>
</protein>
<reference evidence="2" key="1">
    <citation type="journal article" date="2021" name="Sci. Rep.">
        <title>Diploid genomic architecture of Nitzschia inconspicua, an elite biomass production diatom.</title>
        <authorList>
            <person name="Oliver A."/>
            <person name="Podell S."/>
            <person name="Pinowska A."/>
            <person name="Traller J.C."/>
            <person name="Smith S.R."/>
            <person name="McClure R."/>
            <person name="Beliaev A."/>
            <person name="Bohutskyi P."/>
            <person name="Hill E.A."/>
            <person name="Rabines A."/>
            <person name="Zheng H."/>
            <person name="Allen L.Z."/>
            <person name="Kuo A."/>
            <person name="Grigoriev I.V."/>
            <person name="Allen A.E."/>
            <person name="Hazlebeck D."/>
            <person name="Allen E.E."/>
        </authorList>
    </citation>
    <scope>NUCLEOTIDE SEQUENCE</scope>
    <source>
        <strain evidence="2">Hildebrandi</strain>
    </source>
</reference>
<keyword evidence="3" id="KW-1185">Reference proteome</keyword>